<dbReference type="Proteomes" id="UP001623661">
    <property type="component" value="Unassembled WGS sequence"/>
</dbReference>
<reference evidence="2 3" key="1">
    <citation type="submission" date="2024-11" db="EMBL/GenBank/DDBJ databases">
        <authorList>
            <person name="Heng Y.C."/>
            <person name="Lim A.C.H."/>
            <person name="Lee J.K.Y."/>
            <person name="Kittelmann S."/>
        </authorList>
    </citation>
    <scope>NUCLEOTIDE SEQUENCE [LARGE SCALE GENOMIC DNA]</scope>
    <source>
        <strain evidence="2 3">WILCCON 0202</strain>
    </source>
</reference>
<dbReference type="InterPro" id="IPR036962">
    <property type="entry name" value="Glyco_hydro_3_N_sf"/>
</dbReference>
<protein>
    <recommendedName>
        <fullName evidence="4">Glycoside hydrolase family 3 N-terminal domain-containing protein</fullName>
    </recommendedName>
</protein>
<keyword evidence="1" id="KW-0378">Hydrolase</keyword>
<keyword evidence="3" id="KW-1185">Reference proteome</keyword>
<evidence type="ECO:0000256" key="1">
    <source>
        <dbReference type="ARBA" id="ARBA00022801"/>
    </source>
</evidence>
<accession>A0ABW8TMD9</accession>
<gene>
    <name evidence="2" type="ORF">ACJDUH_00515</name>
</gene>
<dbReference type="InterPro" id="IPR017853">
    <property type="entry name" value="GH"/>
</dbReference>
<evidence type="ECO:0008006" key="4">
    <source>
        <dbReference type="Google" id="ProtNLM"/>
    </source>
</evidence>
<dbReference type="RefSeq" id="WP_406763192.1">
    <property type="nucleotide sequence ID" value="NZ_JBJHZY010000001.1"/>
</dbReference>
<comment type="caution">
    <text evidence="2">The sequence shown here is derived from an EMBL/GenBank/DDBJ whole genome shotgun (WGS) entry which is preliminary data.</text>
</comment>
<evidence type="ECO:0000313" key="3">
    <source>
        <dbReference type="Proteomes" id="UP001623661"/>
    </source>
</evidence>
<organism evidence="2 3">
    <name type="scientific">Candidatus Clostridium radicumherbarum</name>
    <dbReference type="NCBI Taxonomy" id="3381662"/>
    <lineage>
        <taxon>Bacteria</taxon>
        <taxon>Bacillati</taxon>
        <taxon>Bacillota</taxon>
        <taxon>Clostridia</taxon>
        <taxon>Eubacteriales</taxon>
        <taxon>Clostridiaceae</taxon>
        <taxon>Clostridium</taxon>
    </lineage>
</organism>
<dbReference type="SUPFAM" id="SSF51445">
    <property type="entry name" value="(Trans)glycosidases"/>
    <property type="match status" value="1"/>
</dbReference>
<dbReference type="Gene3D" id="3.20.20.300">
    <property type="entry name" value="Glycoside hydrolase, family 3, N-terminal domain"/>
    <property type="match status" value="1"/>
</dbReference>
<evidence type="ECO:0000313" key="2">
    <source>
        <dbReference type="EMBL" id="MFL0266562.1"/>
    </source>
</evidence>
<proteinExistence type="predicted"/>
<dbReference type="EMBL" id="JBJHZY010000001">
    <property type="protein sequence ID" value="MFL0266562.1"/>
    <property type="molecule type" value="Genomic_DNA"/>
</dbReference>
<name>A0ABW8TMD9_9CLOT</name>
<sequence>MGYKGMVMTDWGNNSKAYKEVKAGNDVRMPIGNSSNIMSALSTGLLTRVELERNIKYVLNMIMKTNVFKMTEMKGHAD</sequence>